<protein>
    <submittedName>
        <fullName evidence="3">Helix-turn-helix transcriptional regulator</fullName>
    </submittedName>
</protein>
<accession>A0ABW2AKZ0</accession>
<dbReference type="EMBL" id="JBHSWH010000001">
    <property type="protein sequence ID" value="MFC6706991.1"/>
    <property type="molecule type" value="Genomic_DNA"/>
</dbReference>
<evidence type="ECO:0000313" key="3">
    <source>
        <dbReference type="EMBL" id="MFC6706991.1"/>
    </source>
</evidence>
<dbReference type="Pfam" id="PF25583">
    <property type="entry name" value="WCX"/>
    <property type="match status" value="1"/>
</dbReference>
<dbReference type="InterPro" id="IPR026881">
    <property type="entry name" value="WYL_dom"/>
</dbReference>
<dbReference type="PANTHER" id="PTHR34580:SF3">
    <property type="entry name" value="PROTEIN PAFB"/>
    <property type="match status" value="1"/>
</dbReference>
<proteinExistence type="predicted"/>
<keyword evidence="4" id="KW-1185">Reference proteome</keyword>
<evidence type="ECO:0000259" key="1">
    <source>
        <dbReference type="Pfam" id="PF13280"/>
    </source>
</evidence>
<dbReference type="Pfam" id="PF13280">
    <property type="entry name" value="WYL"/>
    <property type="match status" value="1"/>
</dbReference>
<comment type="caution">
    <text evidence="3">The sequence shown here is derived from an EMBL/GenBank/DDBJ whole genome shotgun (WGS) entry which is preliminary data.</text>
</comment>
<dbReference type="InterPro" id="IPR057727">
    <property type="entry name" value="WCX_dom"/>
</dbReference>
<name>A0ABW2AKZ0_9MICO</name>
<sequence length="324" mass="35725">MASPSPAAKTERLLNLVICLLYTRQPLSKARIRDAVPQYGEAASDEAFDRMFERDKDELRELGIPLRMEPLDAFFDDETGYRIDRREYALPELSFEPDEFAVLGLASRTWQQASLAGAAATALRKLEAAEVERDVNSLVGLEPRVSTTEPAFNTVKDAVLRRQAIGFAYRKAGGDSTPRRLQPWGVANWHGRWYVTGFDLDRDAPRVFRLGRIDGAVKRVGKPGAYDVPADHDPVAMIDGTESTPPAEAVVLVHEGAGNTLRRRAKLADQDESGTRLVLDFTDPGAFADEIAGFGPAVRVLSPPELVDQVVWRLRGALNRNGDA</sequence>
<reference evidence="4" key="1">
    <citation type="journal article" date="2019" name="Int. J. Syst. Evol. Microbiol.">
        <title>The Global Catalogue of Microorganisms (GCM) 10K type strain sequencing project: providing services to taxonomists for standard genome sequencing and annotation.</title>
        <authorList>
            <consortium name="The Broad Institute Genomics Platform"/>
            <consortium name="The Broad Institute Genome Sequencing Center for Infectious Disease"/>
            <person name="Wu L."/>
            <person name="Ma J."/>
        </authorList>
    </citation>
    <scope>NUCLEOTIDE SEQUENCE [LARGE SCALE GENOMIC DNA]</scope>
    <source>
        <strain evidence="4">CCUG 58127</strain>
    </source>
</reference>
<organism evidence="3 4">
    <name type="scientific">Flexivirga alba</name>
    <dbReference type="NCBI Taxonomy" id="702742"/>
    <lineage>
        <taxon>Bacteria</taxon>
        <taxon>Bacillati</taxon>
        <taxon>Actinomycetota</taxon>
        <taxon>Actinomycetes</taxon>
        <taxon>Micrococcales</taxon>
        <taxon>Dermacoccaceae</taxon>
        <taxon>Flexivirga</taxon>
    </lineage>
</organism>
<feature type="domain" description="WCX" evidence="2">
    <location>
        <begin position="246"/>
        <end position="318"/>
    </location>
</feature>
<dbReference type="Proteomes" id="UP001596298">
    <property type="component" value="Unassembled WGS sequence"/>
</dbReference>
<evidence type="ECO:0000313" key="4">
    <source>
        <dbReference type="Proteomes" id="UP001596298"/>
    </source>
</evidence>
<dbReference type="PANTHER" id="PTHR34580">
    <property type="match status" value="1"/>
</dbReference>
<dbReference type="PROSITE" id="PS52050">
    <property type="entry name" value="WYL"/>
    <property type="match status" value="1"/>
</dbReference>
<gene>
    <name evidence="3" type="ORF">ACFQDH_17440</name>
</gene>
<evidence type="ECO:0000259" key="2">
    <source>
        <dbReference type="Pfam" id="PF25583"/>
    </source>
</evidence>
<feature type="domain" description="WYL" evidence="1">
    <location>
        <begin position="151"/>
        <end position="215"/>
    </location>
</feature>
<dbReference type="RefSeq" id="WP_382403664.1">
    <property type="nucleotide sequence ID" value="NZ_JBHSWH010000001.1"/>
</dbReference>
<dbReference type="InterPro" id="IPR051534">
    <property type="entry name" value="CBASS_pafABC_assoc_protein"/>
</dbReference>